<sequence>MSGATRGYSGRFNNRSSDPIVAGSSLDAAQSISEGRVVPRRIDREPKQLMSLEHPELIVTWGSEFPDKLKLRKQITLWPLRFKLRADYNRSLRNFEYGCSCKDALLGGRFRVDANAHEIEYRKRLRLGNGQIGATVRGSYAGIWDSSAPVKPQVSFEYELWGGAAIWAGNAINWRHKIRAPRLSKSLALEVAGNVELPAPAARYEWQRNDVQRLSVGQGAFKLHFDQCNVLLNL</sequence>
<comment type="caution">
    <text evidence="2">The sequence shown here is derived from an EMBL/GenBank/DDBJ whole genome shotgun (WGS) entry which is preliminary data.</text>
</comment>
<dbReference type="Proteomes" id="UP001314263">
    <property type="component" value="Unassembled WGS sequence"/>
</dbReference>
<organism evidence="2 3">
    <name type="scientific">Coccomyxa viridis</name>
    <dbReference type="NCBI Taxonomy" id="1274662"/>
    <lineage>
        <taxon>Eukaryota</taxon>
        <taxon>Viridiplantae</taxon>
        <taxon>Chlorophyta</taxon>
        <taxon>core chlorophytes</taxon>
        <taxon>Trebouxiophyceae</taxon>
        <taxon>Trebouxiophyceae incertae sedis</taxon>
        <taxon>Coccomyxaceae</taxon>
        <taxon>Coccomyxa</taxon>
    </lineage>
</organism>
<name>A0AAV1IIV1_9CHLO</name>
<accession>A0AAV1IIV1</accession>
<dbReference type="AlphaFoldDB" id="A0AAV1IIV1"/>
<keyword evidence="3" id="KW-1185">Reference proteome</keyword>
<evidence type="ECO:0000313" key="3">
    <source>
        <dbReference type="Proteomes" id="UP001314263"/>
    </source>
</evidence>
<dbReference type="EMBL" id="CAUYUE010000013">
    <property type="protein sequence ID" value="CAK0785863.1"/>
    <property type="molecule type" value="Genomic_DNA"/>
</dbReference>
<protein>
    <submittedName>
        <fullName evidence="2">Uncharacterized protein</fullName>
    </submittedName>
</protein>
<reference evidence="2 3" key="1">
    <citation type="submission" date="2023-10" db="EMBL/GenBank/DDBJ databases">
        <authorList>
            <person name="Maclean D."/>
            <person name="Macfadyen A."/>
        </authorList>
    </citation>
    <scope>NUCLEOTIDE SEQUENCE [LARGE SCALE GENOMIC DNA]</scope>
</reference>
<gene>
    <name evidence="2" type="ORF">CVIRNUC_009075</name>
</gene>
<proteinExistence type="predicted"/>
<feature type="region of interest" description="Disordered" evidence="1">
    <location>
        <begin position="1"/>
        <end position="21"/>
    </location>
</feature>
<evidence type="ECO:0000313" key="2">
    <source>
        <dbReference type="EMBL" id="CAK0785863.1"/>
    </source>
</evidence>
<evidence type="ECO:0000256" key="1">
    <source>
        <dbReference type="SAM" id="MobiDB-lite"/>
    </source>
</evidence>